<proteinExistence type="predicted"/>
<dbReference type="RefSeq" id="WP_285879845.1">
    <property type="nucleotide sequence ID" value="NZ_JARFYN010000015.1"/>
</dbReference>
<sequence>MVPWGGTQIEPPAPPKPQLADKPAIKSLDLNIPDEALQNEARFAAYLQERLPFFGDVIKFDYDPGAGSLTLHSRNGDKMTKFLGNALLALPEKQGQARAEGLLNYLNITEAWEGAGELHKVLPVLKSRSFIDVARQQMLQAVKGRSDPPQFVYLHEPENLVRLFVVNGGTTVSYVMTTTLDGWGSDVGELAKTAQDNLHKFLAKAGVQVAKRSQFQYLEIDGQFESRVAFLPKFWAQVQDQSGGATPIAAFLSRDKVFFTHEYDVQGLHLLELISADLSDVPYVISPDQYRWENGKWSLFKRVKRSEKRQVYAWTPSRKIQFLEEGGPSAGLAVSEELSVTADEAVVSASLRDQ</sequence>
<dbReference type="Proteomes" id="UP001172630">
    <property type="component" value="Unassembled WGS sequence"/>
</dbReference>
<reference evidence="1" key="1">
    <citation type="submission" date="2023-06" db="EMBL/GenBank/DDBJ databases">
        <title>Phylogenetic Diversity of Rhizobium strains.</title>
        <authorList>
            <person name="Moura F.T."/>
            <person name="Helene L.C.F."/>
            <person name="Hungria M."/>
        </authorList>
    </citation>
    <scope>NUCLEOTIDE SEQUENCE</scope>
    <source>
        <strain evidence="1">CCGE524</strain>
    </source>
</reference>
<evidence type="ECO:0000313" key="1">
    <source>
        <dbReference type="EMBL" id="MDL2406705.1"/>
    </source>
</evidence>
<name>A0ABT7KDK3_9HYPH</name>
<accession>A0ABT7KDK3</accession>
<evidence type="ECO:0000313" key="2">
    <source>
        <dbReference type="Proteomes" id="UP001172630"/>
    </source>
</evidence>
<organism evidence="1 2">
    <name type="scientific">Rhizobium calliandrae</name>
    <dbReference type="NCBI Taxonomy" id="1312182"/>
    <lineage>
        <taxon>Bacteria</taxon>
        <taxon>Pseudomonadati</taxon>
        <taxon>Pseudomonadota</taxon>
        <taxon>Alphaproteobacteria</taxon>
        <taxon>Hyphomicrobiales</taxon>
        <taxon>Rhizobiaceae</taxon>
        <taxon>Rhizobium/Agrobacterium group</taxon>
        <taxon>Rhizobium</taxon>
    </lineage>
</organism>
<protein>
    <submittedName>
        <fullName evidence="1">Uncharacterized protein</fullName>
    </submittedName>
</protein>
<dbReference type="EMBL" id="JARFYN010000015">
    <property type="protein sequence ID" value="MDL2406705.1"/>
    <property type="molecule type" value="Genomic_DNA"/>
</dbReference>
<comment type="caution">
    <text evidence="1">The sequence shown here is derived from an EMBL/GenBank/DDBJ whole genome shotgun (WGS) entry which is preliminary data.</text>
</comment>
<gene>
    <name evidence="1" type="ORF">PY650_13745</name>
</gene>
<keyword evidence="2" id="KW-1185">Reference proteome</keyword>